<feature type="non-terminal residue" evidence="1">
    <location>
        <position position="1"/>
    </location>
</feature>
<accession>A0A699TW47</accession>
<name>A0A699TW47_TANCI</name>
<evidence type="ECO:0000313" key="1">
    <source>
        <dbReference type="EMBL" id="GFD14317.1"/>
    </source>
</evidence>
<gene>
    <name evidence="1" type="ORF">Tci_886286</name>
</gene>
<dbReference type="AlphaFoldDB" id="A0A699TW47"/>
<reference evidence="1" key="1">
    <citation type="journal article" date="2019" name="Sci. Rep.">
        <title>Draft genome of Tanacetum cinerariifolium, the natural source of mosquito coil.</title>
        <authorList>
            <person name="Yamashiro T."/>
            <person name="Shiraishi A."/>
            <person name="Satake H."/>
            <person name="Nakayama K."/>
        </authorList>
    </citation>
    <scope>NUCLEOTIDE SEQUENCE</scope>
</reference>
<comment type="caution">
    <text evidence="1">The sequence shown here is derived from an EMBL/GenBank/DDBJ whole genome shotgun (WGS) entry which is preliminary data.</text>
</comment>
<sequence>LWKHTMMKPDHQDPNALDNMKSWKRMGCDEEIDDMLKIRLRKAGSDEEMFTSVAWIRAFNINEPIYIKLCHEFYLTYKFDEVCADDE</sequence>
<proteinExistence type="predicted"/>
<organism evidence="1">
    <name type="scientific">Tanacetum cinerariifolium</name>
    <name type="common">Dalmatian daisy</name>
    <name type="synonym">Chrysanthemum cinerariifolium</name>
    <dbReference type="NCBI Taxonomy" id="118510"/>
    <lineage>
        <taxon>Eukaryota</taxon>
        <taxon>Viridiplantae</taxon>
        <taxon>Streptophyta</taxon>
        <taxon>Embryophyta</taxon>
        <taxon>Tracheophyta</taxon>
        <taxon>Spermatophyta</taxon>
        <taxon>Magnoliopsida</taxon>
        <taxon>eudicotyledons</taxon>
        <taxon>Gunneridae</taxon>
        <taxon>Pentapetalae</taxon>
        <taxon>asterids</taxon>
        <taxon>campanulids</taxon>
        <taxon>Asterales</taxon>
        <taxon>Asteraceae</taxon>
        <taxon>Asteroideae</taxon>
        <taxon>Anthemideae</taxon>
        <taxon>Anthemidinae</taxon>
        <taxon>Tanacetum</taxon>
    </lineage>
</organism>
<dbReference type="EMBL" id="BKCJ011278620">
    <property type="protein sequence ID" value="GFD14317.1"/>
    <property type="molecule type" value="Genomic_DNA"/>
</dbReference>
<protein>
    <submittedName>
        <fullName evidence="1">Uncharacterized protein</fullName>
    </submittedName>
</protein>